<feature type="region of interest" description="Disordered" evidence="7">
    <location>
        <begin position="258"/>
        <end position="278"/>
    </location>
</feature>
<dbReference type="PANTHER" id="PTHR31669">
    <property type="entry name" value="PROTEIN FAR1-RELATED SEQUENCE 10-RELATED"/>
    <property type="match status" value="1"/>
</dbReference>
<accession>A0AA39S4F9</accession>
<gene>
    <name evidence="9" type="ORF">LWI29_035358</name>
</gene>
<organism evidence="9 10">
    <name type="scientific">Acer saccharum</name>
    <name type="common">Sugar maple</name>
    <dbReference type="NCBI Taxonomy" id="4024"/>
    <lineage>
        <taxon>Eukaryota</taxon>
        <taxon>Viridiplantae</taxon>
        <taxon>Streptophyta</taxon>
        <taxon>Embryophyta</taxon>
        <taxon>Tracheophyta</taxon>
        <taxon>Spermatophyta</taxon>
        <taxon>Magnoliopsida</taxon>
        <taxon>eudicotyledons</taxon>
        <taxon>Gunneridae</taxon>
        <taxon>Pentapetalae</taxon>
        <taxon>rosids</taxon>
        <taxon>malvids</taxon>
        <taxon>Sapindales</taxon>
        <taxon>Sapindaceae</taxon>
        <taxon>Hippocastanoideae</taxon>
        <taxon>Acereae</taxon>
        <taxon>Acer</taxon>
    </lineage>
</organism>
<dbReference type="InterPro" id="IPR031052">
    <property type="entry name" value="FHY3/FAR1"/>
</dbReference>
<dbReference type="EMBL" id="JAUESC010000384">
    <property type="protein sequence ID" value="KAK0583275.1"/>
    <property type="molecule type" value="Genomic_DNA"/>
</dbReference>
<sequence>MNTTGRSEGINSFFDAFVTSKTNLKEFVVKYEQALKRIMGRESDEDFESEHKYRIVNDGEFLLKHAAQLYTRKVFNKFKDEWNEVNRYKVEERECDDEYHTYLVKTKFGEPEEFIVKLNLQNYKGMCECRNFDFVGILCRHVLKVFVRLDIDIIPEHFVLPRWKQEANKFRIMDSEDLVKNDNNEESEALRLSHMCHQATKLACTAASSKEKYIIYMEALNELSRKFSEVYEHEHPIDRLQMKDDLCDKVHSSQSLLMDPNVSQTKGRKKDVNNSKRIKSGIELSLNKKKRQCKLCEKYGHDKRNCPLNPKRRKLESARQEFEGTQEFDQDLESCDED</sequence>
<dbReference type="AlphaFoldDB" id="A0AA39S4F9"/>
<dbReference type="GO" id="GO:0003676">
    <property type="term" value="F:nucleic acid binding"/>
    <property type="evidence" value="ECO:0007669"/>
    <property type="project" value="InterPro"/>
</dbReference>
<proteinExistence type="inferred from homology"/>
<feature type="region of interest" description="Disordered" evidence="7">
    <location>
        <begin position="307"/>
        <end position="338"/>
    </location>
</feature>
<feature type="domain" description="SWIM-type" evidence="8">
    <location>
        <begin position="114"/>
        <end position="150"/>
    </location>
</feature>
<keyword evidence="4 6" id="KW-0862">Zinc</keyword>
<protein>
    <recommendedName>
        <fullName evidence="6">Protein FAR1-RELATED SEQUENCE</fullName>
    </recommendedName>
</protein>
<dbReference type="PROSITE" id="PS50966">
    <property type="entry name" value="ZF_SWIM"/>
    <property type="match status" value="1"/>
</dbReference>
<evidence type="ECO:0000256" key="2">
    <source>
        <dbReference type="ARBA" id="ARBA00022723"/>
    </source>
</evidence>
<evidence type="ECO:0000313" key="9">
    <source>
        <dbReference type="EMBL" id="KAK0583275.1"/>
    </source>
</evidence>
<evidence type="ECO:0000313" key="10">
    <source>
        <dbReference type="Proteomes" id="UP001168877"/>
    </source>
</evidence>
<evidence type="ECO:0000256" key="3">
    <source>
        <dbReference type="ARBA" id="ARBA00022771"/>
    </source>
</evidence>
<keyword evidence="2 6" id="KW-0479">Metal-binding</keyword>
<comment type="similarity">
    <text evidence="1 6">Belongs to the FHY3/FAR1 family.</text>
</comment>
<dbReference type="Pfam" id="PF04434">
    <property type="entry name" value="SWIM"/>
    <property type="match status" value="1"/>
</dbReference>
<dbReference type="InterPro" id="IPR036875">
    <property type="entry name" value="Znf_CCHC_sf"/>
</dbReference>
<dbReference type="GO" id="GO:0008270">
    <property type="term" value="F:zinc ion binding"/>
    <property type="evidence" value="ECO:0007669"/>
    <property type="project" value="UniProtKB-UniRule"/>
</dbReference>
<dbReference type="Proteomes" id="UP001168877">
    <property type="component" value="Unassembled WGS sequence"/>
</dbReference>
<feature type="compositionally biased region" description="Acidic residues" evidence="7">
    <location>
        <begin position="324"/>
        <end position="338"/>
    </location>
</feature>
<name>A0AA39S4F9_ACESA</name>
<dbReference type="SMART" id="SM00575">
    <property type="entry name" value="ZnF_PMZ"/>
    <property type="match status" value="1"/>
</dbReference>
<comment type="caution">
    <text evidence="9">The sequence shown here is derived from an EMBL/GenBank/DDBJ whole genome shotgun (WGS) entry which is preliminary data.</text>
</comment>
<dbReference type="SUPFAM" id="SSF57756">
    <property type="entry name" value="Retrovirus zinc finger-like domains"/>
    <property type="match status" value="1"/>
</dbReference>
<keyword evidence="6" id="KW-0539">Nucleus</keyword>
<dbReference type="GO" id="GO:0005634">
    <property type="term" value="C:nucleus"/>
    <property type="evidence" value="ECO:0007669"/>
    <property type="project" value="UniProtKB-SubCell"/>
</dbReference>
<comment type="function">
    <text evidence="6">Putative transcription activator involved in regulating light control of development.</text>
</comment>
<evidence type="ECO:0000256" key="1">
    <source>
        <dbReference type="ARBA" id="ARBA00005889"/>
    </source>
</evidence>
<reference evidence="9" key="2">
    <citation type="submission" date="2023-06" db="EMBL/GenBank/DDBJ databases">
        <authorList>
            <person name="Swenson N.G."/>
            <person name="Wegrzyn J.L."/>
            <person name="Mcevoy S.L."/>
        </authorList>
    </citation>
    <scope>NUCLEOTIDE SEQUENCE</scope>
    <source>
        <strain evidence="9">NS2018</strain>
        <tissue evidence="9">Leaf</tissue>
    </source>
</reference>
<evidence type="ECO:0000256" key="5">
    <source>
        <dbReference type="PROSITE-ProRule" id="PRU00325"/>
    </source>
</evidence>
<keyword evidence="10" id="KW-1185">Reference proteome</keyword>
<comment type="subcellular location">
    <subcellularLocation>
        <location evidence="6">Nucleus</location>
    </subcellularLocation>
</comment>
<evidence type="ECO:0000256" key="4">
    <source>
        <dbReference type="ARBA" id="ARBA00022833"/>
    </source>
</evidence>
<evidence type="ECO:0000259" key="8">
    <source>
        <dbReference type="PROSITE" id="PS50966"/>
    </source>
</evidence>
<dbReference type="InterPro" id="IPR006564">
    <property type="entry name" value="Znf_PMZ"/>
</dbReference>
<dbReference type="PANTHER" id="PTHR31669:SF302">
    <property type="entry name" value="PROTEIN FAR1-RELATED SEQUENCE"/>
    <property type="match status" value="1"/>
</dbReference>
<dbReference type="GO" id="GO:0006355">
    <property type="term" value="P:regulation of DNA-templated transcription"/>
    <property type="evidence" value="ECO:0007669"/>
    <property type="project" value="UniProtKB-UniRule"/>
</dbReference>
<keyword evidence="3 5" id="KW-0863">Zinc-finger</keyword>
<reference evidence="9" key="1">
    <citation type="journal article" date="2022" name="Plant J.">
        <title>Strategies of tolerance reflected in two North American maple genomes.</title>
        <authorList>
            <person name="McEvoy S.L."/>
            <person name="Sezen U.U."/>
            <person name="Trouern-Trend A."/>
            <person name="McMahon S.M."/>
            <person name="Schaberg P.G."/>
            <person name="Yang J."/>
            <person name="Wegrzyn J.L."/>
            <person name="Swenson N.G."/>
        </authorList>
    </citation>
    <scope>NUCLEOTIDE SEQUENCE</scope>
    <source>
        <strain evidence="9">NS2018</strain>
    </source>
</reference>
<dbReference type="InterPro" id="IPR007527">
    <property type="entry name" value="Znf_SWIM"/>
</dbReference>
<evidence type="ECO:0000256" key="7">
    <source>
        <dbReference type="SAM" id="MobiDB-lite"/>
    </source>
</evidence>
<evidence type="ECO:0000256" key="6">
    <source>
        <dbReference type="RuleBase" id="RU367018"/>
    </source>
</evidence>